<gene>
    <name evidence="1" type="ORF">LX13_003043</name>
</gene>
<dbReference type="Gene3D" id="1.20.90.10">
    <property type="entry name" value="Phospholipase A2 domain"/>
    <property type="match status" value="1"/>
</dbReference>
<dbReference type="SUPFAM" id="SSF48619">
    <property type="entry name" value="Phospholipase A2, PLA2"/>
    <property type="match status" value="1"/>
</dbReference>
<dbReference type="Proteomes" id="UP001206895">
    <property type="component" value="Unassembled WGS sequence"/>
</dbReference>
<evidence type="ECO:0008006" key="3">
    <source>
        <dbReference type="Google" id="ProtNLM"/>
    </source>
</evidence>
<evidence type="ECO:0000313" key="1">
    <source>
        <dbReference type="EMBL" id="MCP2177215.1"/>
    </source>
</evidence>
<keyword evidence="2" id="KW-1185">Reference proteome</keyword>
<dbReference type="InterPro" id="IPR036444">
    <property type="entry name" value="PLipase_A2_dom_sf"/>
</dbReference>
<dbReference type="EMBL" id="JAMTCJ010000003">
    <property type="protein sequence ID" value="MCP2177215.1"/>
    <property type="molecule type" value="Genomic_DNA"/>
</dbReference>
<sequence length="197" mass="20635">MIIAARRITLTLFTFGLILALALVAVQARGLPGADADPIPADLTTPAGSAVMALTGPQPMHALTDLGAPPRVVLGYDPVIIDGAPANPRGGCSTPVPLPDRFEPLCKIHDLGYDLLRLAARSGRPLGPWARQRLDHALVEAMHRSCTDPICEIGADLADVGLRVNTWRQRAGAPITHEGVGAIALSVAVRAAETTAR</sequence>
<proteinExistence type="predicted"/>
<accession>A0ABT1HHK3</accession>
<dbReference type="RefSeq" id="WP_253662173.1">
    <property type="nucleotide sequence ID" value="NZ_BAAAJQ010000001.1"/>
</dbReference>
<evidence type="ECO:0000313" key="2">
    <source>
        <dbReference type="Proteomes" id="UP001206895"/>
    </source>
</evidence>
<protein>
    <recommendedName>
        <fullName evidence="3">Phospholipase</fullName>
    </recommendedName>
</protein>
<reference evidence="1 2" key="1">
    <citation type="submission" date="2022-06" db="EMBL/GenBank/DDBJ databases">
        <title>Genomic Encyclopedia of Archaeal and Bacterial Type Strains, Phase II (KMG-II): from individual species to whole genera.</title>
        <authorList>
            <person name="Goeker M."/>
        </authorList>
    </citation>
    <scope>NUCLEOTIDE SEQUENCE [LARGE SCALE GENOMIC DNA]</scope>
    <source>
        <strain evidence="1 2">DSM 44693</strain>
    </source>
</reference>
<name>A0ABT1HHK3_9NOCA</name>
<organism evidence="1 2">
    <name type="scientific">Williamsia maris</name>
    <dbReference type="NCBI Taxonomy" id="72806"/>
    <lineage>
        <taxon>Bacteria</taxon>
        <taxon>Bacillati</taxon>
        <taxon>Actinomycetota</taxon>
        <taxon>Actinomycetes</taxon>
        <taxon>Mycobacteriales</taxon>
        <taxon>Nocardiaceae</taxon>
        <taxon>Williamsia</taxon>
    </lineage>
</organism>
<comment type="caution">
    <text evidence="1">The sequence shown here is derived from an EMBL/GenBank/DDBJ whole genome shotgun (WGS) entry which is preliminary data.</text>
</comment>